<evidence type="ECO:0000256" key="3">
    <source>
        <dbReference type="ARBA" id="ARBA00022692"/>
    </source>
</evidence>
<keyword evidence="4 6" id="KW-1133">Transmembrane helix</keyword>
<evidence type="ECO:0000256" key="1">
    <source>
        <dbReference type="ARBA" id="ARBA00004141"/>
    </source>
</evidence>
<feature type="transmembrane region" description="Helical" evidence="6">
    <location>
        <begin position="494"/>
        <end position="511"/>
    </location>
</feature>
<dbReference type="EMBL" id="KQ976745">
    <property type="protein sequence ID" value="KYM75428.1"/>
    <property type="molecule type" value="Genomic_DNA"/>
</dbReference>
<feature type="transmembrane region" description="Helical" evidence="6">
    <location>
        <begin position="36"/>
        <end position="56"/>
    </location>
</feature>
<keyword evidence="3 6" id="KW-0812">Transmembrane</keyword>
<dbReference type="AlphaFoldDB" id="A0A195AT77"/>
<dbReference type="GO" id="GO:0005886">
    <property type="term" value="C:plasma membrane"/>
    <property type="evidence" value="ECO:0007669"/>
    <property type="project" value="TreeGrafter"/>
</dbReference>
<sequence>MASRSEDPEIIESGGRERNTGKNDGFGRLLIKFLAIYWRSFIVILWPLILIPILILESEKPVAMKCLYIIALMAMFWVTEVLPLPITGMIPVVLYPLMGIMSTNETCLCYMNDTTMMFLGSLVIAVVIENSGLHMRMALLIIRIIGCSHRRLTLGLFFVTMFISMWISNTAATAMMIPIMETVLIELESQGLGNMFVQKEGVAEEEGRETKRPTHSTMVYYLVAAYASTLGGTGTIVGSGTNLTLKGFLEKRFPNSPGINFASWMLYSVPPMLLMGLLTWLWLQVMYMGLFRPESKDARAIDIGQQGERIAAGVIEKRYKELGPISWHEFSVGVLFIFVVLLWFFRSPGFMPGWAAYVTNLSVKDSTAAVCVTILFFIIPSKLDFLYAFSKDPRKRPTKASLGLITWKMINEKMHWSLIFVLGGGFAISAGSTSSGLSEMLGHYLIGLQKINVVAIMLIVCFFAENVTELTANVAVANIILPVLAEMYKLVSKNYISIFFSFFFQCVAIKIHPLYLMLPATLCCSFSFHLPVGTPPNAIASAAGHIKTKDFMIAGIGPSIITLVVTVIAFSTWGKYVFNLSDFSEWAT</sequence>
<reference evidence="7 8" key="1">
    <citation type="submission" date="2015-09" db="EMBL/GenBank/DDBJ databases">
        <title>Atta colombica WGS genome.</title>
        <authorList>
            <person name="Nygaard S."/>
            <person name="Hu H."/>
            <person name="Boomsma J."/>
            <person name="Zhang G."/>
        </authorList>
    </citation>
    <scope>NUCLEOTIDE SEQUENCE [LARGE SCALE GENOMIC DNA]</scope>
    <source>
        <strain evidence="7">Treedump-2</strain>
        <tissue evidence="7">Whole body</tissue>
    </source>
</reference>
<name>A0A195AT77_9HYME</name>
<comment type="similarity">
    <text evidence="2">Belongs to the SLC13A/DASS transporter (TC 2.A.47) family. NADC subfamily.</text>
</comment>
<dbReference type="InterPro" id="IPR001898">
    <property type="entry name" value="SLC13A/DASS"/>
</dbReference>
<evidence type="ECO:0000313" key="7">
    <source>
        <dbReference type="EMBL" id="KYM75428.1"/>
    </source>
</evidence>
<dbReference type="PANTHER" id="PTHR10283">
    <property type="entry name" value="SOLUTE CARRIER FAMILY 13 MEMBER"/>
    <property type="match status" value="1"/>
</dbReference>
<comment type="subcellular location">
    <subcellularLocation>
        <location evidence="1">Membrane</location>
        <topology evidence="1">Multi-pass membrane protein</topology>
    </subcellularLocation>
</comment>
<gene>
    <name evidence="7" type="ORF">ALC53_14124</name>
</gene>
<accession>A0A195AT77</accession>
<feature type="transmembrane region" description="Helical" evidence="6">
    <location>
        <begin position="366"/>
        <end position="389"/>
    </location>
</feature>
<feature type="transmembrane region" description="Helical" evidence="6">
    <location>
        <begin position="261"/>
        <end position="283"/>
    </location>
</feature>
<feature type="transmembrane region" description="Helical" evidence="6">
    <location>
        <begin position="115"/>
        <end position="133"/>
    </location>
</feature>
<organism evidence="7 8">
    <name type="scientific">Atta colombica</name>
    <dbReference type="NCBI Taxonomy" id="520822"/>
    <lineage>
        <taxon>Eukaryota</taxon>
        <taxon>Metazoa</taxon>
        <taxon>Ecdysozoa</taxon>
        <taxon>Arthropoda</taxon>
        <taxon>Hexapoda</taxon>
        <taxon>Insecta</taxon>
        <taxon>Pterygota</taxon>
        <taxon>Neoptera</taxon>
        <taxon>Endopterygota</taxon>
        <taxon>Hymenoptera</taxon>
        <taxon>Apocrita</taxon>
        <taxon>Aculeata</taxon>
        <taxon>Formicoidea</taxon>
        <taxon>Formicidae</taxon>
        <taxon>Myrmicinae</taxon>
        <taxon>Atta</taxon>
    </lineage>
</organism>
<feature type="transmembrane region" description="Helical" evidence="6">
    <location>
        <begin position="327"/>
        <end position="346"/>
    </location>
</feature>
<dbReference type="Pfam" id="PF00939">
    <property type="entry name" value="Na_sulph_symp"/>
    <property type="match status" value="1"/>
</dbReference>
<dbReference type="STRING" id="520822.A0A195AT77"/>
<protein>
    <submittedName>
        <fullName evidence="7">Protein I'm not dead yet</fullName>
    </submittedName>
</protein>
<dbReference type="GO" id="GO:0015137">
    <property type="term" value="F:citrate transmembrane transporter activity"/>
    <property type="evidence" value="ECO:0007669"/>
    <property type="project" value="TreeGrafter"/>
</dbReference>
<feature type="transmembrane region" description="Helical" evidence="6">
    <location>
        <begin position="154"/>
        <end position="177"/>
    </location>
</feature>
<keyword evidence="8" id="KW-1185">Reference proteome</keyword>
<keyword evidence="5 6" id="KW-0472">Membrane</keyword>
<dbReference type="PANTHER" id="PTHR10283:SF82">
    <property type="entry name" value="SOLUTE CARRIER FAMILY 13 MEMBER 2"/>
    <property type="match status" value="1"/>
</dbReference>
<feature type="transmembrane region" description="Helical" evidence="6">
    <location>
        <begin position="416"/>
        <end position="437"/>
    </location>
</feature>
<dbReference type="Proteomes" id="UP000078540">
    <property type="component" value="Unassembled WGS sequence"/>
</dbReference>
<evidence type="ECO:0000256" key="5">
    <source>
        <dbReference type="ARBA" id="ARBA00023136"/>
    </source>
</evidence>
<feature type="transmembrane region" description="Helical" evidence="6">
    <location>
        <begin position="551"/>
        <end position="573"/>
    </location>
</feature>
<evidence type="ECO:0000313" key="8">
    <source>
        <dbReference type="Proteomes" id="UP000078540"/>
    </source>
</evidence>
<evidence type="ECO:0000256" key="2">
    <source>
        <dbReference type="ARBA" id="ARBA00006772"/>
    </source>
</evidence>
<evidence type="ECO:0000256" key="4">
    <source>
        <dbReference type="ARBA" id="ARBA00022989"/>
    </source>
</evidence>
<dbReference type="GO" id="GO:0015141">
    <property type="term" value="F:succinate transmembrane transporter activity"/>
    <property type="evidence" value="ECO:0007669"/>
    <property type="project" value="TreeGrafter"/>
</dbReference>
<proteinExistence type="inferred from homology"/>
<evidence type="ECO:0000256" key="6">
    <source>
        <dbReference type="SAM" id="Phobius"/>
    </source>
</evidence>
<feature type="transmembrane region" description="Helical" evidence="6">
    <location>
        <begin position="68"/>
        <end position="95"/>
    </location>
</feature>